<evidence type="ECO:0000313" key="2">
    <source>
        <dbReference type="EMBL" id="HCT58296.1"/>
    </source>
</evidence>
<protein>
    <recommendedName>
        <fullName evidence="4">DUF1028 domain-containing protein</fullName>
    </recommendedName>
</protein>
<dbReference type="Proteomes" id="UP000264071">
    <property type="component" value="Unassembled WGS sequence"/>
</dbReference>
<evidence type="ECO:0000256" key="1">
    <source>
        <dbReference type="SAM" id="MobiDB-lite"/>
    </source>
</evidence>
<accession>A0A3D4VB16</accession>
<name>A0A3D4VB16_9BACT</name>
<dbReference type="SUPFAM" id="SSF56235">
    <property type="entry name" value="N-terminal nucleophile aminohydrolases (Ntn hydrolases)"/>
    <property type="match status" value="1"/>
</dbReference>
<dbReference type="Gene3D" id="3.60.20.10">
    <property type="entry name" value="Glutamine Phosphoribosylpyrophosphate, subunit 1, domain 1"/>
    <property type="match status" value="1"/>
</dbReference>
<dbReference type="PANTHER" id="PTHR39328">
    <property type="entry name" value="BLL2871 PROTEIN"/>
    <property type="match status" value="1"/>
</dbReference>
<dbReference type="AlphaFoldDB" id="A0A3D4VB16"/>
<dbReference type="Pfam" id="PF06267">
    <property type="entry name" value="DUF1028"/>
    <property type="match status" value="1"/>
</dbReference>
<dbReference type="InterPro" id="IPR029055">
    <property type="entry name" value="Ntn_hydrolases_N"/>
</dbReference>
<proteinExistence type="predicted"/>
<organism evidence="2 3">
    <name type="scientific">Gemmatimonas aurantiaca</name>
    <dbReference type="NCBI Taxonomy" id="173480"/>
    <lineage>
        <taxon>Bacteria</taxon>
        <taxon>Pseudomonadati</taxon>
        <taxon>Gemmatimonadota</taxon>
        <taxon>Gemmatimonadia</taxon>
        <taxon>Gemmatimonadales</taxon>
        <taxon>Gemmatimonadaceae</taxon>
        <taxon>Gemmatimonas</taxon>
    </lineage>
</organism>
<comment type="caution">
    <text evidence="2">The sequence shown here is derived from an EMBL/GenBank/DDBJ whole genome shotgun (WGS) entry which is preliminary data.</text>
</comment>
<evidence type="ECO:0000313" key="3">
    <source>
        <dbReference type="Proteomes" id="UP000264071"/>
    </source>
</evidence>
<feature type="region of interest" description="Disordered" evidence="1">
    <location>
        <begin position="84"/>
        <end position="129"/>
    </location>
</feature>
<reference evidence="2 3" key="1">
    <citation type="journal article" date="2018" name="Nat. Biotechnol.">
        <title>A standardized bacterial taxonomy based on genome phylogeny substantially revises the tree of life.</title>
        <authorList>
            <person name="Parks D.H."/>
            <person name="Chuvochina M."/>
            <person name="Waite D.W."/>
            <person name="Rinke C."/>
            <person name="Skarshewski A."/>
            <person name="Chaumeil P.A."/>
            <person name="Hugenholtz P."/>
        </authorList>
    </citation>
    <scope>NUCLEOTIDE SEQUENCE [LARGE SCALE GENOMIC DNA]</scope>
    <source>
        <strain evidence="2">UBA8844</strain>
    </source>
</reference>
<gene>
    <name evidence="2" type="ORF">DGD08_13920</name>
</gene>
<sequence length="403" mass="43360">MRESWRNSLIFAVYSWSICCAPPCAARGDAVSASRATAWRGNRHVQRRGVPRNIGDSAMCGGRSGIDRMIALLRLVRTRGAARSRPAFAAGRRVPHARPRMDIPPPPDSQGRIRTPTSRKKACSMPSSHYPARTDIPGIVQRIALTGATALFAVICALPAAAQPTGPLTRATPSAAQPDAPWPPVATFSILGYDPATGEVGGAVQSRVFSVGNGVLWAEAGVGAAATQAIVDVSYGPQAITLLRQGLRPTDIVKQIWERDPDPRPTDWTKQGRQFAVIDAQGNVAAYTGPRASEWAGDKQGKFCTAQGNILASEEVVNAMVRAFENTDGHLSLRLLAALEAGQQAGGDKRGMQSAAMLIVKKDAGVWLHNDVVLRLQVDDNPEPIRELRRLVEKAATQRRPRR</sequence>
<dbReference type="InterPro" id="IPR010430">
    <property type="entry name" value="DUF1028"/>
</dbReference>
<dbReference type="PANTHER" id="PTHR39328:SF1">
    <property type="entry name" value="BLL2871 PROTEIN"/>
    <property type="match status" value="1"/>
</dbReference>
<dbReference type="EMBL" id="DPIY01000010">
    <property type="protein sequence ID" value="HCT58296.1"/>
    <property type="molecule type" value="Genomic_DNA"/>
</dbReference>
<evidence type="ECO:0008006" key="4">
    <source>
        <dbReference type="Google" id="ProtNLM"/>
    </source>
</evidence>